<reference evidence="2" key="1">
    <citation type="journal article" date="2014" name="Front. Microbiol.">
        <title>High frequency of phylogenetically diverse reductive dehalogenase-homologous genes in deep subseafloor sedimentary metagenomes.</title>
        <authorList>
            <person name="Kawai M."/>
            <person name="Futagami T."/>
            <person name="Toyoda A."/>
            <person name="Takaki Y."/>
            <person name="Nishi S."/>
            <person name="Hori S."/>
            <person name="Arai W."/>
            <person name="Tsubouchi T."/>
            <person name="Morono Y."/>
            <person name="Uchiyama I."/>
            <person name="Ito T."/>
            <person name="Fujiyama A."/>
            <person name="Inagaki F."/>
            <person name="Takami H."/>
        </authorList>
    </citation>
    <scope>NUCLEOTIDE SEQUENCE</scope>
    <source>
        <strain evidence="2">Expedition CK06-06</strain>
    </source>
</reference>
<name>X0WJ98_9ZZZZ</name>
<dbReference type="Gene3D" id="1.10.1200.10">
    <property type="entry name" value="ACP-like"/>
    <property type="match status" value="1"/>
</dbReference>
<dbReference type="PROSITE" id="PS50075">
    <property type="entry name" value="CARRIER"/>
    <property type="match status" value="1"/>
</dbReference>
<evidence type="ECO:0000313" key="2">
    <source>
        <dbReference type="EMBL" id="GAG30740.1"/>
    </source>
</evidence>
<organism evidence="2">
    <name type="scientific">marine sediment metagenome</name>
    <dbReference type="NCBI Taxonomy" id="412755"/>
    <lineage>
        <taxon>unclassified sequences</taxon>
        <taxon>metagenomes</taxon>
        <taxon>ecological metagenomes</taxon>
    </lineage>
</organism>
<dbReference type="Pfam" id="PF00550">
    <property type="entry name" value="PP-binding"/>
    <property type="match status" value="1"/>
</dbReference>
<protein>
    <recommendedName>
        <fullName evidence="1">Carrier domain-containing protein</fullName>
    </recommendedName>
</protein>
<comment type="caution">
    <text evidence="2">The sequence shown here is derived from an EMBL/GenBank/DDBJ whole genome shotgun (WGS) entry which is preliminary data.</text>
</comment>
<proteinExistence type="predicted"/>
<dbReference type="InterPro" id="IPR036736">
    <property type="entry name" value="ACP-like_sf"/>
</dbReference>
<dbReference type="AlphaFoldDB" id="X0WJ98"/>
<dbReference type="EMBL" id="BARS01049235">
    <property type="protein sequence ID" value="GAG30740.1"/>
    <property type="molecule type" value="Genomic_DNA"/>
</dbReference>
<evidence type="ECO:0000259" key="1">
    <source>
        <dbReference type="PROSITE" id="PS50075"/>
    </source>
</evidence>
<gene>
    <name evidence="2" type="ORF">S01H1_73666</name>
</gene>
<feature type="domain" description="Carrier" evidence="1">
    <location>
        <begin position="1"/>
        <end position="67"/>
    </location>
</feature>
<feature type="non-terminal residue" evidence="2">
    <location>
        <position position="67"/>
    </location>
</feature>
<sequence length="67" mass="7544">METKLIVIDIVQELVYDVEAVVTETSKIVDDLGMDALDYIELIMALEEEYGIVLVDEEIPNIETVTV</sequence>
<dbReference type="SUPFAM" id="SSF47336">
    <property type="entry name" value="ACP-like"/>
    <property type="match status" value="1"/>
</dbReference>
<dbReference type="InterPro" id="IPR009081">
    <property type="entry name" value="PP-bd_ACP"/>
</dbReference>
<accession>X0WJ98</accession>